<dbReference type="Proteomes" id="UP001375240">
    <property type="component" value="Unassembled WGS sequence"/>
</dbReference>
<name>A0AAV9UPL8_9PEZI</name>
<dbReference type="EMBL" id="JAVHNQ010000005">
    <property type="protein sequence ID" value="KAK6346568.1"/>
    <property type="molecule type" value="Genomic_DNA"/>
</dbReference>
<gene>
    <name evidence="1" type="ORF">TWF696_006690</name>
</gene>
<accession>A0AAV9UPL8</accession>
<protein>
    <recommendedName>
        <fullName evidence="3">F-box domain-containing protein</fullName>
    </recommendedName>
</protein>
<sequence length="383" mass="43533">MSLQDASPLRTPRLQPGVGRCGYRPPPYVYPTSTGTRTGSSISFSQALLEWIFHEPDPPARTVASYLNIEDINNLRNTCRLHRSYICDGGKWAWMLNRVSVPARQAPYLTTNPRIQKLLLGAPPQTRDGYIAGRPIVVLDVSARDRARDLLNLARIFNSLNSWDYVTLLILDGTRIDAGDIGHLLKDLQNVSSLSIRHCWNVDLQLLYQLFKKTPKEHIDQVNFYNHSTQKRIFSKSPAAQIKRLRIWDIDGLQDLTDERGDNGRRLVSQISARFFMRNFDVDIRKCEKKVSGYSDRARHSVFMVCVGQTVRCLYCDTYIWIEACPKCRLQSSCEICGKDDYLCAQCSSGIAINGEYFQPSLHVRDLLQMRRTPGNSGTKVAG</sequence>
<reference evidence="1 2" key="1">
    <citation type="submission" date="2019-10" db="EMBL/GenBank/DDBJ databases">
        <authorList>
            <person name="Palmer J.M."/>
        </authorList>
    </citation>
    <scope>NUCLEOTIDE SEQUENCE [LARGE SCALE GENOMIC DNA]</scope>
    <source>
        <strain evidence="1 2">TWF696</strain>
    </source>
</reference>
<evidence type="ECO:0000313" key="2">
    <source>
        <dbReference type="Proteomes" id="UP001375240"/>
    </source>
</evidence>
<organism evidence="1 2">
    <name type="scientific">Orbilia brochopaga</name>
    <dbReference type="NCBI Taxonomy" id="3140254"/>
    <lineage>
        <taxon>Eukaryota</taxon>
        <taxon>Fungi</taxon>
        <taxon>Dikarya</taxon>
        <taxon>Ascomycota</taxon>
        <taxon>Pezizomycotina</taxon>
        <taxon>Orbiliomycetes</taxon>
        <taxon>Orbiliales</taxon>
        <taxon>Orbiliaceae</taxon>
        <taxon>Orbilia</taxon>
    </lineage>
</organism>
<evidence type="ECO:0000313" key="1">
    <source>
        <dbReference type="EMBL" id="KAK6346568.1"/>
    </source>
</evidence>
<proteinExistence type="predicted"/>
<dbReference type="AlphaFoldDB" id="A0AAV9UPL8"/>
<evidence type="ECO:0008006" key="3">
    <source>
        <dbReference type="Google" id="ProtNLM"/>
    </source>
</evidence>
<comment type="caution">
    <text evidence="1">The sequence shown here is derived from an EMBL/GenBank/DDBJ whole genome shotgun (WGS) entry which is preliminary data.</text>
</comment>
<keyword evidence="2" id="KW-1185">Reference proteome</keyword>